<sequence>MLDNFQLHELSGYTGLERINYLLEILINSKTYYDYVLNSYEQKEYEKNHFPDIIRIFINEYRQIEPAALLKVNYGIFTVLGENTKAAIKVLKALYYENKLSVSDDEINEMTGTLEELLSNIRNQKNQVYRFKVSNLNESLSRFIEELQSFLDYILFFKDVKTEILEALSSAYSNYKSDLDSYNEQIMSDGYNKVGDETQDAIENENLKQKAMCIITAIFGQKCYIENPELLEKTLSLVSQSQRIINDTLPLKISVKDKLPVVIR</sequence>
<dbReference type="EMBL" id="FUWG01000002">
    <property type="protein sequence ID" value="SJZ29876.1"/>
    <property type="molecule type" value="Genomic_DNA"/>
</dbReference>
<evidence type="ECO:0000313" key="2">
    <source>
        <dbReference type="Proteomes" id="UP000190423"/>
    </source>
</evidence>
<reference evidence="1 2" key="1">
    <citation type="submission" date="2017-02" db="EMBL/GenBank/DDBJ databases">
        <authorList>
            <person name="Peterson S.W."/>
        </authorList>
    </citation>
    <scope>NUCLEOTIDE SEQUENCE [LARGE SCALE GENOMIC DNA]</scope>
    <source>
        <strain evidence="1 2">ATCC BAA-908</strain>
    </source>
</reference>
<keyword evidence="2" id="KW-1185">Reference proteome</keyword>
<dbReference type="STRING" id="261392.SAMN02745149_00316"/>
<dbReference type="Proteomes" id="UP000190423">
    <property type="component" value="Unassembled WGS sequence"/>
</dbReference>
<proteinExistence type="predicted"/>
<name>A0A1T4JI82_TREPO</name>
<protein>
    <submittedName>
        <fullName evidence="1">Uncharacterized protein</fullName>
    </submittedName>
</protein>
<organism evidence="1 2">
    <name type="scientific">Treponema porcinum</name>
    <dbReference type="NCBI Taxonomy" id="261392"/>
    <lineage>
        <taxon>Bacteria</taxon>
        <taxon>Pseudomonadati</taxon>
        <taxon>Spirochaetota</taxon>
        <taxon>Spirochaetia</taxon>
        <taxon>Spirochaetales</taxon>
        <taxon>Treponemataceae</taxon>
        <taxon>Treponema</taxon>
    </lineage>
</organism>
<accession>A0A1T4JI82</accession>
<evidence type="ECO:0000313" key="1">
    <source>
        <dbReference type="EMBL" id="SJZ29876.1"/>
    </source>
</evidence>
<dbReference type="AlphaFoldDB" id="A0A1T4JI82"/>
<gene>
    <name evidence="1" type="ORF">SAMN02745149_00316</name>
</gene>
<dbReference type="RefSeq" id="WP_078932226.1">
    <property type="nucleotide sequence ID" value="NZ_FUWG01000002.1"/>
</dbReference>
<dbReference type="GeneID" id="78315638"/>